<dbReference type="PANTHER" id="PTHR43343:SF3">
    <property type="entry name" value="PROTEASE DO-LIKE 8, CHLOROPLASTIC"/>
    <property type="match status" value="1"/>
</dbReference>
<dbReference type="PROSITE" id="PS50106">
    <property type="entry name" value="PDZ"/>
    <property type="match status" value="1"/>
</dbReference>
<dbReference type="Proteomes" id="UP001501475">
    <property type="component" value="Unassembled WGS sequence"/>
</dbReference>
<keyword evidence="3" id="KW-0378">Hydrolase</keyword>
<accession>A0ABN2KYF8</accession>
<dbReference type="PANTHER" id="PTHR43343">
    <property type="entry name" value="PEPTIDASE S12"/>
    <property type="match status" value="1"/>
</dbReference>
<organism evidence="5 6">
    <name type="scientific">Nostocoides vanveenii</name>
    <dbReference type="NCBI Taxonomy" id="330835"/>
    <lineage>
        <taxon>Bacteria</taxon>
        <taxon>Bacillati</taxon>
        <taxon>Actinomycetota</taxon>
        <taxon>Actinomycetes</taxon>
        <taxon>Micrococcales</taxon>
        <taxon>Intrasporangiaceae</taxon>
        <taxon>Nostocoides</taxon>
    </lineage>
</organism>
<reference evidence="5 6" key="1">
    <citation type="journal article" date="2019" name="Int. J. Syst. Evol. Microbiol.">
        <title>The Global Catalogue of Microorganisms (GCM) 10K type strain sequencing project: providing services to taxonomists for standard genome sequencing and annotation.</title>
        <authorList>
            <consortium name="The Broad Institute Genomics Platform"/>
            <consortium name="The Broad Institute Genome Sequencing Center for Infectious Disease"/>
            <person name="Wu L."/>
            <person name="Ma J."/>
        </authorList>
    </citation>
    <scope>NUCLEOTIDE SEQUENCE [LARGE SCALE GENOMIC DNA]</scope>
    <source>
        <strain evidence="5 6">JCM 15591</strain>
    </source>
</reference>
<comment type="similarity">
    <text evidence="1">Belongs to the peptidase S1C family.</text>
</comment>
<dbReference type="InterPro" id="IPR001940">
    <property type="entry name" value="Peptidase_S1C"/>
</dbReference>
<gene>
    <name evidence="5" type="ORF">GCM10009810_29200</name>
</gene>
<dbReference type="InterPro" id="IPR036034">
    <property type="entry name" value="PDZ_sf"/>
</dbReference>
<dbReference type="Pfam" id="PF13365">
    <property type="entry name" value="Trypsin_2"/>
    <property type="match status" value="1"/>
</dbReference>
<dbReference type="Pfam" id="PF13180">
    <property type="entry name" value="PDZ_2"/>
    <property type="match status" value="1"/>
</dbReference>
<sequence length="350" mass="34524">MPGRGKGPSWPALMGVAAVTGVVAALAGGALGVGLTRTELGGSAAGYASLAAGALPSVVTIRASTGTSGATGSGFVYDRAGHIITNNHVVAGVGDNITVLLADGRKLSATVVGTDPNYDVAVLATGEESLTPLPMGDSANVRVGEEVLAMGAPLGLTSTVTAGIVSAVNRPVVAGDSSSRSYINAIQTDAAINPGNSGGPLINRAGKVIGVNSAIATPPGASQGSAGNIGLGFAIPSDQVVKTADQLIRTGTSEHPIIGVMLDPDYAGPGAKVRATAVNGAQPVTSNGPAAKAGIKPGDLIVRFDGQEVADSDDLIVAIRAKNVGDSVPVTVRRGEQTVNVTMTLEAAKK</sequence>
<dbReference type="Gene3D" id="2.30.42.10">
    <property type="match status" value="1"/>
</dbReference>
<evidence type="ECO:0000259" key="4">
    <source>
        <dbReference type="PROSITE" id="PS50106"/>
    </source>
</evidence>
<evidence type="ECO:0000256" key="2">
    <source>
        <dbReference type="ARBA" id="ARBA00022670"/>
    </source>
</evidence>
<keyword evidence="6" id="KW-1185">Reference proteome</keyword>
<keyword evidence="2" id="KW-0645">Protease</keyword>
<dbReference type="SUPFAM" id="SSF50494">
    <property type="entry name" value="Trypsin-like serine proteases"/>
    <property type="match status" value="1"/>
</dbReference>
<evidence type="ECO:0000256" key="3">
    <source>
        <dbReference type="ARBA" id="ARBA00022801"/>
    </source>
</evidence>
<dbReference type="InterPro" id="IPR009003">
    <property type="entry name" value="Peptidase_S1_PA"/>
</dbReference>
<proteinExistence type="inferred from homology"/>
<comment type="caution">
    <text evidence="5">The sequence shown here is derived from an EMBL/GenBank/DDBJ whole genome shotgun (WGS) entry which is preliminary data.</text>
</comment>
<dbReference type="EMBL" id="BAAAPN010000058">
    <property type="protein sequence ID" value="GAA1768785.1"/>
    <property type="molecule type" value="Genomic_DNA"/>
</dbReference>
<feature type="domain" description="PDZ" evidence="4">
    <location>
        <begin position="284"/>
        <end position="336"/>
    </location>
</feature>
<dbReference type="SMART" id="SM00228">
    <property type="entry name" value="PDZ"/>
    <property type="match status" value="1"/>
</dbReference>
<dbReference type="InterPro" id="IPR051201">
    <property type="entry name" value="Chloro_Bact_Ser_Proteases"/>
</dbReference>
<dbReference type="SUPFAM" id="SSF50156">
    <property type="entry name" value="PDZ domain-like"/>
    <property type="match status" value="1"/>
</dbReference>
<protein>
    <recommendedName>
        <fullName evidence="4">PDZ domain-containing protein</fullName>
    </recommendedName>
</protein>
<name>A0ABN2KYF8_9MICO</name>
<evidence type="ECO:0000313" key="5">
    <source>
        <dbReference type="EMBL" id="GAA1768785.1"/>
    </source>
</evidence>
<dbReference type="InterPro" id="IPR043504">
    <property type="entry name" value="Peptidase_S1_PA_chymotrypsin"/>
</dbReference>
<evidence type="ECO:0000313" key="6">
    <source>
        <dbReference type="Proteomes" id="UP001501475"/>
    </source>
</evidence>
<dbReference type="PRINTS" id="PR00834">
    <property type="entry name" value="PROTEASES2C"/>
</dbReference>
<dbReference type="InterPro" id="IPR001478">
    <property type="entry name" value="PDZ"/>
</dbReference>
<dbReference type="Gene3D" id="2.40.10.10">
    <property type="entry name" value="Trypsin-like serine proteases"/>
    <property type="match status" value="2"/>
</dbReference>
<evidence type="ECO:0000256" key="1">
    <source>
        <dbReference type="ARBA" id="ARBA00010541"/>
    </source>
</evidence>